<name>A0ABN9ETD4_9NEOB</name>
<evidence type="ECO:0000313" key="2">
    <source>
        <dbReference type="Proteomes" id="UP001162483"/>
    </source>
</evidence>
<protein>
    <submittedName>
        <fullName evidence="1">Uncharacterized protein</fullName>
    </submittedName>
</protein>
<proteinExistence type="predicted"/>
<reference evidence="1" key="1">
    <citation type="submission" date="2023-05" db="EMBL/GenBank/DDBJ databases">
        <authorList>
            <person name="Stuckert A."/>
        </authorList>
    </citation>
    <scope>NUCLEOTIDE SEQUENCE</scope>
</reference>
<sequence>MIGQSHSGSWLSPHPTLYKAAYTAALCSVQGGGLTTWKLGHCPRAQGQ</sequence>
<keyword evidence="2" id="KW-1185">Reference proteome</keyword>
<evidence type="ECO:0000313" key="1">
    <source>
        <dbReference type="EMBL" id="CAI9588084.1"/>
    </source>
</evidence>
<gene>
    <name evidence="1" type="ORF">SPARVUS_LOCUS10699133</name>
</gene>
<comment type="caution">
    <text evidence="1">The sequence shown here is derived from an EMBL/GenBank/DDBJ whole genome shotgun (WGS) entry which is preliminary data.</text>
</comment>
<accession>A0ABN9ETD4</accession>
<dbReference type="EMBL" id="CATNWA010015923">
    <property type="protein sequence ID" value="CAI9588084.1"/>
    <property type="molecule type" value="Genomic_DNA"/>
</dbReference>
<organism evidence="1 2">
    <name type="scientific">Staurois parvus</name>
    <dbReference type="NCBI Taxonomy" id="386267"/>
    <lineage>
        <taxon>Eukaryota</taxon>
        <taxon>Metazoa</taxon>
        <taxon>Chordata</taxon>
        <taxon>Craniata</taxon>
        <taxon>Vertebrata</taxon>
        <taxon>Euteleostomi</taxon>
        <taxon>Amphibia</taxon>
        <taxon>Batrachia</taxon>
        <taxon>Anura</taxon>
        <taxon>Neobatrachia</taxon>
        <taxon>Ranoidea</taxon>
        <taxon>Ranidae</taxon>
        <taxon>Staurois</taxon>
    </lineage>
</organism>
<dbReference type="Proteomes" id="UP001162483">
    <property type="component" value="Unassembled WGS sequence"/>
</dbReference>